<reference evidence="3" key="1">
    <citation type="submission" date="2018-06" db="EMBL/GenBank/DDBJ databases">
        <authorList>
            <person name="Zhirakovskaya E."/>
        </authorList>
    </citation>
    <scope>NUCLEOTIDE SEQUENCE</scope>
</reference>
<feature type="domain" description="Gfo/Idh/MocA-like oxidoreductase N-terminal" evidence="2">
    <location>
        <begin position="57"/>
        <end position="171"/>
    </location>
</feature>
<evidence type="ECO:0000256" key="1">
    <source>
        <dbReference type="SAM" id="Phobius"/>
    </source>
</evidence>
<dbReference type="InterPro" id="IPR000683">
    <property type="entry name" value="Gfo/Idh/MocA-like_OxRdtase_N"/>
</dbReference>
<dbReference type="EMBL" id="UOGD01000148">
    <property type="protein sequence ID" value="VAX19660.1"/>
    <property type="molecule type" value="Genomic_DNA"/>
</dbReference>
<feature type="transmembrane region" description="Helical" evidence="1">
    <location>
        <begin position="12"/>
        <end position="32"/>
    </location>
</feature>
<gene>
    <name evidence="3" type="ORF">MNBD_IGNAVI01-1237</name>
</gene>
<keyword evidence="1" id="KW-0472">Membrane</keyword>
<dbReference type="AlphaFoldDB" id="A0A3B1CA62"/>
<dbReference type="PANTHER" id="PTHR43818">
    <property type="entry name" value="BCDNA.GH03377"/>
    <property type="match status" value="1"/>
</dbReference>
<organism evidence="3">
    <name type="scientific">hydrothermal vent metagenome</name>
    <dbReference type="NCBI Taxonomy" id="652676"/>
    <lineage>
        <taxon>unclassified sequences</taxon>
        <taxon>metagenomes</taxon>
        <taxon>ecological metagenomes</taxon>
    </lineage>
</organism>
<sequence length="404" mass="44937">MNKNDQLSRRNFLGKITTVTAGLAVTGITISGKQIDDPVILSNSDPEQWVQKSDKKIRIGVVGGGFGSAFFWHQHPNCIVEAVSDLQDDRRKKLMDVYKCDKSYESLEKLVLDDKIDAVAVFTDAPSHGRHIVEVLKHGKHCITAVPLSMTLEDISKVKEWKEKTGLKVMMAETSVFRSDLYNAKLIYEKGMFGKIVYSEGEYYHPNVDTAWGYKEWRNALPPLLYPTHATAYYIGVTRKRFKSVSSLGFKGSAPRYKNNEYNNPFSSETALFETSEGGMSRINVFWGAEGAHGETGRLFGELGRFDKNVLHVGKGIGAKYEGVGDKGEIKYGDNRPPLPPKMEKGGHGGSQGYLTNEFIMALVEDREPLIDVYEAIAMTAPGIVAHQSALKNGERLTIPSFDK</sequence>
<accession>A0A3B1CA62</accession>
<dbReference type="SUPFAM" id="SSF51735">
    <property type="entry name" value="NAD(P)-binding Rossmann-fold domains"/>
    <property type="match status" value="1"/>
</dbReference>
<dbReference type="InterPro" id="IPR019546">
    <property type="entry name" value="TAT_signal_bac_arc"/>
</dbReference>
<keyword evidence="1" id="KW-0812">Transmembrane</keyword>
<dbReference type="InterPro" id="IPR050463">
    <property type="entry name" value="Gfo/Idh/MocA_oxidrdct_glycsds"/>
</dbReference>
<proteinExistence type="predicted"/>
<protein>
    <submittedName>
        <fullName evidence="3">Oxidoreductase domain-containing protein</fullName>
    </submittedName>
</protein>
<dbReference type="GO" id="GO:0000166">
    <property type="term" value="F:nucleotide binding"/>
    <property type="evidence" value="ECO:0007669"/>
    <property type="project" value="InterPro"/>
</dbReference>
<dbReference type="NCBIfam" id="TIGR01409">
    <property type="entry name" value="TAT_signal_seq"/>
    <property type="match status" value="1"/>
</dbReference>
<dbReference type="Pfam" id="PF01408">
    <property type="entry name" value="GFO_IDH_MocA"/>
    <property type="match status" value="1"/>
</dbReference>
<dbReference type="Gene3D" id="3.30.360.10">
    <property type="entry name" value="Dihydrodipicolinate Reductase, domain 2"/>
    <property type="match status" value="1"/>
</dbReference>
<dbReference type="Gene3D" id="3.40.50.720">
    <property type="entry name" value="NAD(P)-binding Rossmann-like Domain"/>
    <property type="match status" value="1"/>
</dbReference>
<keyword evidence="1" id="KW-1133">Transmembrane helix</keyword>
<name>A0A3B1CA62_9ZZZZ</name>
<evidence type="ECO:0000313" key="3">
    <source>
        <dbReference type="EMBL" id="VAX19660.1"/>
    </source>
</evidence>
<evidence type="ECO:0000259" key="2">
    <source>
        <dbReference type="Pfam" id="PF01408"/>
    </source>
</evidence>
<dbReference type="PANTHER" id="PTHR43818:SF1">
    <property type="entry name" value="GLYCOSYL HYDROLASE FAMILY 109 PROTEIN"/>
    <property type="match status" value="1"/>
</dbReference>
<dbReference type="InterPro" id="IPR036291">
    <property type="entry name" value="NAD(P)-bd_dom_sf"/>
</dbReference>